<keyword evidence="2" id="KW-1185">Reference proteome</keyword>
<protein>
    <submittedName>
        <fullName evidence="1">Uncharacterized protein</fullName>
    </submittedName>
</protein>
<reference evidence="1 2" key="1">
    <citation type="submission" date="2021-05" db="EMBL/GenBank/DDBJ databases">
        <title>Draft Genome Sequences of Clinical Respiratory Isolates of Mycobacterium goodii Recovered in Ireland.</title>
        <authorList>
            <person name="Flanagan P.R."/>
            <person name="Mok S."/>
            <person name="Roycroft E."/>
            <person name="Rogers T.R."/>
            <person name="Fitzgibbon M."/>
        </authorList>
    </citation>
    <scope>NUCLEOTIDE SEQUENCE [LARGE SCALE GENOMIC DNA]</scope>
    <source>
        <strain evidence="1 2">14IE55</strain>
    </source>
</reference>
<dbReference type="EMBL" id="JAHBOM010000011">
    <property type="protein sequence ID" value="MBU8824396.1"/>
    <property type="molecule type" value="Genomic_DNA"/>
</dbReference>
<organism evidence="1 2">
    <name type="scientific">Mycolicibacterium goodii</name>
    <name type="common">Mycobacterium goodii</name>
    <dbReference type="NCBI Taxonomy" id="134601"/>
    <lineage>
        <taxon>Bacteria</taxon>
        <taxon>Bacillati</taxon>
        <taxon>Actinomycetota</taxon>
        <taxon>Actinomycetes</taxon>
        <taxon>Mycobacteriales</taxon>
        <taxon>Mycobacteriaceae</taxon>
        <taxon>Mycolicibacterium</taxon>
    </lineage>
</organism>
<proteinExistence type="predicted"/>
<gene>
    <name evidence="1" type="ORF">KL859_16150</name>
</gene>
<name>A0ABS6HQ45_MYCGD</name>
<sequence>MTVNDPSASDKVRPVDLRRAGAIASHAITRDAFGVRAVIAEAAADGRTIELLRAVIALLFEGGITPKFRDDPESLRIIREFTAKAAEDERKENK</sequence>
<dbReference type="Proteomes" id="UP000696413">
    <property type="component" value="Unassembled WGS sequence"/>
</dbReference>
<dbReference type="RefSeq" id="WP_214395105.1">
    <property type="nucleotide sequence ID" value="NZ_JAHBOL010000016.1"/>
</dbReference>
<comment type="caution">
    <text evidence="1">The sequence shown here is derived from an EMBL/GenBank/DDBJ whole genome shotgun (WGS) entry which is preliminary data.</text>
</comment>
<evidence type="ECO:0000313" key="1">
    <source>
        <dbReference type="EMBL" id="MBU8824396.1"/>
    </source>
</evidence>
<accession>A0ABS6HQ45</accession>
<evidence type="ECO:0000313" key="2">
    <source>
        <dbReference type="Proteomes" id="UP000696413"/>
    </source>
</evidence>